<proteinExistence type="inferred from homology"/>
<evidence type="ECO:0000256" key="5">
    <source>
        <dbReference type="ARBA" id="ARBA00022989"/>
    </source>
</evidence>
<dbReference type="InterPro" id="IPR005828">
    <property type="entry name" value="MFS_sugar_transport-like"/>
</dbReference>
<keyword evidence="6 7" id="KW-0472">Membrane</keyword>
<feature type="transmembrane region" description="Helical" evidence="7">
    <location>
        <begin position="99"/>
        <end position="121"/>
    </location>
</feature>
<keyword evidence="4 7" id="KW-0812">Transmembrane</keyword>
<evidence type="ECO:0000256" key="4">
    <source>
        <dbReference type="ARBA" id="ARBA00022692"/>
    </source>
</evidence>
<accession>A0A9D5GZT8</accession>
<dbReference type="PRINTS" id="PR00171">
    <property type="entry name" value="SUGRTRNSPORT"/>
</dbReference>
<evidence type="ECO:0000256" key="7">
    <source>
        <dbReference type="SAM" id="Phobius"/>
    </source>
</evidence>
<dbReference type="Gene3D" id="1.20.1250.20">
    <property type="entry name" value="MFS general substrate transporter like domains"/>
    <property type="match status" value="1"/>
</dbReference>
<comment type="caution">
    <text evidence="9">The sequence shown here is derived from an EMBL/GenBank/DDBJ whole genome shotgun (WGS) entry which is preliminary data.</text>
</comment>
<feature type="transmembrane region" description="Helical" evidence="7">
    <location>
        <begin position="200"/>
        <end position="224"/>
    </location>
</feature>
<dbReference type="EMBL" id="JAMSHJ010000001">
    <property type="protein sequence ID" value="KAI5447405.1"/>
    <property type="molecule type" value="Genomic_DNA"/>
</dbReference>
<dbReference type="GO" id="GO:0016020">
    <property type="term" value="C:membrane"/>
    <property type="evidence" value="ECO:0007669"/>
    <property type="project" value="UniProtKB-SubCell"/>
</dbReference>
<evidence type="ECO:0000256" key="6">
    <source>
        <dbReference type="ARBA" id="ARBA00023136"/>
    </source>
</evidence>
<dbReference type="InterPro" id="IPR003663">
    <property type="entry name" value="Sugar/inositol_transpt"/>
</dbReference>
<feature type="transmembrane region" description="Helical" evidence="7">
    <location>
        <begin position="21"/>
        <end position="39"/>
    </location>
</feature>
<dbReference type="GO" id="GO:0022857">
    <property type="term" value="F:transmembrane transporter activity"/>
    <property type="evidence" value="ECO:0007669"/>
    <property type="project" value="InterPro"/>
</dbReference>
<feature type="domain" description="Major facilitator superfamily (MFS) profile" evidence="8">
    <location>
        <begin position="1"/>
        <end position="290"/>
    </location>
</feature>
<dbReference type="PANTHER" id="PTHR48021:SF37">
    <property type="entry name" value="SUGAR TRANSPORTER ERD6-LIKE 16"/>
    <property type="match status" value="1"/>
</dbReference>
<dbReference type="InterPro" id="IPR036259">
    <property type="entry name" value="MFS_trans_sf"/>
</dbReference>
<feature type="transmembrane region" description="Helical" evidence="7">
    <location>
        <begin position="141"/>
        <end position="159"/>
    </location>
</feature>
<gene>
    <name evidence="9" type="ORF">KIW84_015023</name>
</gene>
<keyword evidence="10" id="KW-1185">Reference proteome</keyword>
<evidence type="ECO:0000313" key="10">
    <source>
        <dbReference type="Proteomes" id="UP001058974"/>
    </source>
</evidence>
<reference evidence="9 10" key="1">
    <citation type="journal article" date="2022" name="Nat. Genet.">
        <title>Improved pea reference genome and pan-genome highlight genomic features and evolutionary characteristics.</title>
        <authorList>
            <person name="Yang T."/>
            <person name="Liu R."/>
            <person name="Luo Y."/>
            <person name="Hu S."/>
            <person name="Wang D."/>
            <person name="Wang C."/>
            <person name="Pandey M.K."/>
            <person name="Ge S."/>
            <person name="Xu Q."/>
            <person name="Li N."/>
            <person name="Li G."/>
            <person name="Huang Y."/>
            <person name="Saxena R.K."/>
            <person name="Ji Y."/>
            <person name="Li M."/>
            <person name="Yan X."/>
            <person name="He Y."/>
            <person name="Liu Y."/>
            <person name="Wang X."/>
            <person name="Xiang C."/>
            <person name="Varshney R.K."/>
            <person name="Ding H."/>
            <person name="Gao S."/>
            <person name="Zong X."/>
        </authorList>
    </citation>
    <scope>NUCLEOTIDE SEQUENCE [LARGE SCALE GENOMIC DNA]</scope>
    <source>
        <strain evidence="9 10">cv. Zhongwan 6</strain>
    </source>
</reference>
<dbReference type="InterPro" id="IPR020846">
    <property type="entry name" value="MFS_dom"/>
</dbReference>
<keyword evidence="3" id="KW-0813">Transport</keyword>
<evidence type="ECO:0000259" key="8">
    <source>
        <dbReference type="PROSITE" id="PS50850"/>
    </source>
</evidence>
<dbReference type="Gramene" id="Psat01G0502300-T4">
    <property type="protein sequence ID" value="KAI5447405.1"/>
    <property type="gene ID" value="KIW84_015023"/>
</dbReference>
<dbReference type="PANTHER" id="PTHR48021">
    <property type="match status" value="1"/>
</dbReference>
<comment type="subcellular location">
    <subcellularLocation>
        <location evidence="1">Membrane</location>
        <topology evidence="1">Multi-pass membrane protein</topology>
    </subcellularLocation>
</comment>
<feature type="transmembrane region" description="Helical" evidence="7">
    <location>
        <begin position="166"/>
        <end position="188"/>
    </location>
</feature>
<feature type="transmembrane region" description="Helical" evidence="7">
    <location>
        <begin position="268"/>
        <end position="286"/>
    </location>
</feature>
<feature type="transmembrane region" description="Helical" evidence="7">
    <location>
        <begin position="236"/>
        <end position="256"/>
    </location>
</feature>
<dbReference type="Proteomes" id="UP001058974">
    <property type="component" value="Chromosome 1"/>
</dbReference>
<dbReference type="Pfam" id="PF00083">
    <property type="entry name" value="Sugar_tr"/>
    <property type="match status" value="1"/>
</dbReference>
<protein>
    <recommendedName>
        <fullName evidence="8">Major facilitator superfamily (MFS) profile domain-containing protein</fullName>
    </recommendedName>
</protein>
<organism evidence="9 10">
    <name type="scientific">Pisum sativum</name>
    <name type="common">Garden pea</name>
    <name type="synonym">Lathyrus oleraceus</name>
    <dbReference type="NCBI Taxonomy" id="3888"/>
    <lineage>
        <taxon>Eukaryota</taxon>
        <taxon>Viridiplantae</taxon>
        <taxon>Streptophyta</taxon>
        <taxon>Embryophyta</taxon>
        <taxon>Tracheophyta</taxon>
        <taxon>Spermatophyta</taxon>
        <taxon>Magnoliopsida</taxon>
        <taxon>eudicotyledons</taxon>
        <taxon>Gunneridae</taxon>
        <taxon>Pentapetalae</taxon>
        <taxon>rosids</taxon>
        <taxon>fabids</taxon>
        <taxon>Fabales</taxon>
        <taxon>Fabaceae</taxon>
        <taxon>Papilionoideae</taxon>
        <taxon>50 kb inversion clade</taxon>
        <taxon>NPAAA clade</taxon>
        <taxon>Hologalegina</taxon>
        <taxon>IRL clade</taxon>
        <taxon>Fabeae</taxon>
        <taxon>Lathyrus</taxon>
    </lineage>
</organism>
<evidence type="ECO:0000256" key="1">
    <source>
        <dbReference type="ARBA" id="ARBA00004141"/>
    </source>
</evidence>
<sequence>MIVIGSSVSFLLGSVLNWRKLALAGVAPCICLLVGLFFVPESPRWLAKVGREKEFQLALRKLRGKDVDISHEAIEIMDNIETLKNLPKTKMFDLFQSRYVRSVVIGVGLMAFQQSVGINGIGFYTAETFVAAGLSSGKAGTIAYACIQVPFTMLGAILMDKSGRKPLITVSASGTFLGCLITGIAFVFKDQSLLLKWVPTLAVAGVLIYIASFSIGLGSVPWVMMSEVFPINVKGIAGSLVVLVAWLGAWVVSYTFNFLMSWSSPGTMFLYAGCSLLTILFVAKVVPETKGKTLEEIQACISS</sequence>
<keyword evidence="3" id="KW-0762">Sugar transport</keyword>
<dbReference type="AlphaFoldDB" id="A0A9D5GZT8"/>
<evidence type="ECO:0000256" key="2">
    <source>
        <dbReference type="ARBA" id="ARBA00010992"/>
    </source>
</evidence>
<dbReference type="PROSITE" id="PS50850">
    <property type="entry name" value="MFS"/>
    <property type="match status" value="1"/>
</dbReference>
<name>A0A9D5GZT8_PEA</name>
<keyword evidence="5 7" id="KW-1133">Transmembrane helix</keyword>
<evidence type="ECO:0000313" key="9">
    <source>
        <dbReference type="EMBL" id="KAI5447405.1"/>
    </source>
</evidence>
<dbReference type="InterPro" id="IPR050549">
    <property type="entry name" value="MFS_Trehalose_Transporter"/>
</dbReference>
<evidence type="ECO:0000256" key="3">
    <source>
        <dbReference type="ARBA" id="ARBA00022597"/>
    </source>
</evidence>
<comment type="similarity">
    <text evidence="2">Belongs to the major facilitator superfamily. Sugar transporter (TC 2.A.1.1) family.</text>
</comment>
<dbReference type="SUPFAM" id="SSF103473">
    <property type="entry name" value="MFS general substrate transporter"/>
    <property type="match status" value="1"/>
</dbReference>